<sequence>MYYTEDTQLEWWLFKDGKHQFQEDETDKAKMIVLRREKQFNEMEDKTNHATKSYYSPFTSEEAVDKLKRFQSTQPYIELPTITRMSQMQDYKTEDSETFIHQEVGVIKSSIGDIEITVQQEAHHEEPKNIEIFIQKKVLINEEAKEPIIRPELRVLTPAKELIDTSQKEDRICKRKKIHSHKNLQNLIKKKTAYL</sequence>
<dbReference type="AlphaFoldDB" id="A0A8J2Q992"/>
<reference evidence="1" key="1">
    <citation type="submission" date="2021-09" db="EMBL/GenBank/DDBJ databases">
        <authorList>
            <consortium name="Pathogen Informatics"/>
        </authorList>
    </citation>
    <scope>NUCLEOTIDE SEQUENCE</scope>
</reference>
<dbReference type="Proteomes" id="UP000746747">
    <property type="component" value="Unassembled WGS sequence"/>
</dbReference>
<dbReference type="EMBL" id="CAKAEH010000974">
    <property type="protein sequence ID" value="CAG9532420.1"/>
    <property type="molecule type" value="Genomic_DNA"/>
</dbReference>
<accession>A0A8J2Q992</accession>
<protein>
    <submittedName>
        <fullName evidence="1">Uncharacterized protein</fullName>
    </submittedName>
</protein>
<name>A0A8J2Q992_9BILA</name>
<comment type="caution">
    <text evidence="1">The sequence shown here is derived from an EMBL/GenBank/DDBJ whole genome shotgun (WGS) entry which is preliminary data.</text>
</comment>
<evidence type="ECO:0000313" key="2">
    <source>
        <dbReference type="Proteomes" id="UP000746747"/>
    </source>
</evidence>
<keyword evidence="2" id="KW-1185">Reference proteome</keyword>
<organism evidence="1 2">
    <name type="scientific">Cercopithifilaria johnstoni</name>
    <dbReference type="NCBI Taxonomy" id="2874296"/>
    <lineage>
        <taxon>Eukaryota</taxon>
        <taxon>Metazoa</taxon>
        <taxon>Ecdysozoa</taxon>
        <taxon>Nematoda</taxon>
        <taxon>Chromadorea</taxon>
        <taxon>Rhabditida</taxon>
        <taxon>Spirurina</taxon>
        <taxon>Spiruromorpha</taxon>
        <taxon>Filarioidea</taxon>
        <taxon>Onchocercidae</taxon>
        <taxon>Cercopithifilaria</taxon>
    </lineage>
</organism>
<evidence type="ECO:0000313" key="1">
    <source>
        <dbReference type="EMBL" id="CAG9532420.1"/>
    </source>
</evidence>
<proteinExistence type="predicted"/>
<gene>
    <name evidence="1" type="ORF">CJOHNSTONI_LOCUS2730</name>
</gene>